<name>A0A1B0B3M7_9MUSC</name>
<sequence length="115" mass="13367">MFLSQGIRTEELKQLLVGSIPIFTGTHINRSDKNLTLNQRKLYAAECSINPLRLNTTLPGENPLTQYTYRISYQKNFENDLRLRRHCLLASLCVVRLQNLCTICAKTLRSLHRKY</sequence>
<reference evidence="1" key="2">
    <citation type="submission" date="2020-05" db="UniProtKB">
        <authorList>
            <consortium name="EnsemblMetazoa"/>
        </authorList>
    </citation>
    <scope>IDENTIFICATION</scope>
    <source>
        <strain evidence="1">IAEA</strain>
    </source>
</reference>
<dbReference type="Proteomes" id="UP000092460">
    <property type="component" value="Unassembled WGS sequence"/>
</dbReference>
<dbReference type="EMBL" id="JXJN01007908">
    <property type="status" value="NOT_ANNOTATED_CDS"/>
    <property type="molecule type" value="Genomic_DNA"/>
</dbReference>
<reference evidence="2" key="1">
    <citation type="submission" date="2015-01" db="EMBL/GenBank/DDBJ databases">
        <authorList>
            <person name="Aksoy S."/>
            <person name="Warren W."/>
            <person name="Wilson R.K."/>
        </authorList>
    </citation>
    <scope>NUCLEOTIDE SEQUENCE [LARGE SCALE GENOMIC DNA]</scope>
    <source>
        <strain evidence="2">IAEA</strain>
    </source>
</reference>
<dbReference type="EnsemblMetazoa" id="GPPI017736-RA">
    <property type="protein sequence ID" value="GPPI017736-PA"/>
    <property type="gene ID" value="GPPI017736"/>
</dbReference>
<evidence type="ECO:0000313" key="2">
    <source>
        <dbReference type="Proteomes" id="UP000092460"/>
    </source>
</evidence>
<evidence type="ECO:0000313" key="1">
    <source>
        <dbReference type="EnsemblMetazoa" id="GPPI017736-PA"/>
    </source>
</evidence>
<dbReference type="AlphaFoldDB" id="A0A1B0B3M7"/>
<protein>
    <submittedName>
        <fullName evidence="1">Uncharacterized protein</fullName>
    </submittedName>
</protein>
<dbReference type="VEuPathDB" id="VectorBase:GPPI017736"/>
<accession>A0A1B0B3M7</accession>
<organism evidence="1 2">
    <name type="scientific">Glossina palpalis gambiensis</name>
    <dbReference type="NCBI Taxonomy" id="67801"/>
    <lineage>
        <taxon>Eukaryota</taxon>
        <taxon>Metazoa</taxon>
        <taxon>Ecdysozoa</taxon>
        <taxon>Arthropoda</taxon>
        <taxon>Hexapoda</taxon>
        <taxon>Insecta</taxon>
        <taxon>Pterygota</taxon>
        <taxon>Neoptera</taxon>
        <taxon>Endopterygota</taxon>
        <taxon>Diptera</taxon>
        <taxon>Brachycera</taxon>
        <taxon>Muscomorpha</taxon>
        <taxon>Hippoboscoidea</taxon>
        <taxon>Glossinidae</taxon>
        <taxon>Glossina</taxon>
    </lineage>
</organism>
<proteinExistence type="predicted"/>
<keyword evidence="2" id="KW-1185">Reference proteome</keyword>